<dbReference type="Gene3D" id="3.90.79.10">
    <property type="entry name" value="Nucleoside Triphosphate Pyrophosphohydrolase"/>
    <property type="match status" value="1"/>
</dbReference>
<protein>
    <submittedName>
        <fullName evidence="4">NUDIX hydrolase</fullName>
    </submittedName>
</protein>
<dbReference type="GO" id="GO:0006753">
    <property type="term" value="P:nucleoside phosphate metabolic process"/>
    <property type="evidence" value="ECO:0007669"/>
    <property type="project" value="TreeGrafter"/>
</dbReference>
<dbReference type="RefSeq" id="WP_165229573.1">
    <property type="nucleotide sequence ID" value="NZ_CP049257.1"/>
</dbReference>
<gene>
    <name evidence="4" type="ORF">G5V58_05585</name>
</gene>
<dbReference type="GO" id="GO:0019693">
    <property type="term" value="P:ribose phosphate metabolic process"/>
    <property type="evidence" value="ECO:0007669"/>
    <property type="project" value="TreeGrafter"/>
</dbReference>
<evidence type="ECO:0000256" key="2">
    <source>
        <dbReference type="ARBA" id="ARBA00022801"/>
    </source>
</evidence>
<proteinExistence type="predicted"/>
<dbReference type="EMBL" id="CP049257">
    <property type="protein sequence ID" value="QIG42307.1"/>
    <property type="molecule type" value="Genomic_DNA"/>
</dbReference>
<evidence type="ECO:0000256" key="1">
    <source>
        <dbReference type="ARBA" id="ARBA00001946"/>
    </source>
</evidence>
<name>A0A6G6WAX1_9ACTN</name>
<dbReference type="PROSITE" id="PS51462">
    <property type="entry name" value="NUDIX"/>
    <property type="match status" value="1"/>
</dbReference>
<organism evidence="4 5">
    <name type="scientific">Nocardioides anomalus</name>
    <dbReference type="NCBI Taxonomy" id="2712223"/>
    <lineage>
        <taxon>Bacteria</taxon>
        <taxon>Bacillati</taxon>
        <taxon>Actinomycetota</taxon>
        <taxon>Actinomycetes</taxon>
        <taxon>Propionibacteriales</taxon>
        <taxon>Nocardioidaceae</taxon>
        <taxon>Nocardioides</taxon>
    </lineage>
</organism>
<feature type="domain" description="Nudix hydrolase" evidence="3">
    <location>
        <begin position="40"/>
        <end position="173"/>
    </location>
</feature>
<dbReference type="Pfam" id="PF00293">
    <property type="entry name" value="NUDIX"/>
    <property type="match status" value="1"/>
</dbReference>
<reference evidence="4 5" key="1">
    <citation type="submission" date="2020-02" db="EMBL/GenBank/DDBJ databases">
        <title>Full genome sequence of Nocardioides sp. R-3366.</title>
        <authorList>
            <person name="Im W.-T."/>
        </authorList>
    </citation>
    <scope>NUCLEOTIDE SEQUENCE [LARGE SCALE GENOMIC DNA]</scope>
    <source>
        <strain evidence="4 5">R-3366</strain>
    </source>
</reference>
<dbReference type="InterPro" id="IPR000086">
    <property type="entry name" value="NUDIX_hydrolase_dom"/>
</dbReference>
<dbReference type="GO" id="GO:0005829">
    <property type="term" value="C:cytosol"/>
    <property type="evidence" value="ECO:0007669"/>
    <property type="project" value="TreeGrafter"/>
</dbReference>
<dbReference type="InterPro" id="IPR015797">
    <property type="entry name" value="NUDIX_hydrolase-like_dom_sf"/>
</dbReference>
<dbReference type="PANTHER" id="PTHR11839">
    <property type="entry name" value="UDP/ADP-SUGAR PYROPHOSPHATASE"/>
    <property type="match status" value="1"/>
</dbReference>
<dbReference type="Proteomes" id="UP000502996">
    <property type="component" value="Chromosome"/>
</dbReference>
<keyword evidence="5" id="KW-1185">Reference proteome</keyword>
<sequence>MSGWQTHGSREVYGNAWIRVREDEVTRPDGSAGVYGVVEVRQPAVFVVAVTDDDRVLLVTLERYTTGTRSVEVPAGGSDGEELRAAAERELLEETGYAAREWTHLGAQYALNGVADARAEVFLARGLSAHDGEQQREEGITEVQAVGWSEVKRMVRDGTIHDSETAGALLLAAIALEWV</sequence>
<evidence type="ECO:0000313" key="4">
    <source>
        <dbReference type="EMBL" id="QIG42307.1"/>
    </source>
</evidence>
<dbReference type="PANTHER" id="PTHR11839:SF18">
    <property type="entry name" value="NUDIX HYDROLASE DOMAIN-CONTAINING PROTEIN"/>
    <property type="match status" value="1"/>
</dbReference>
<evidence type="ECO:0000313" key="5">
    <source>
        <dbReference type="Proteomes" id="UP000502996"/>
    </source>
</evidence>
<dbReference type="GO" id="GO:0016787">
    <property type="term" value="F:hydrolase activity"/>
    <property type="evidence" value="ECO:0007669"/>
    <property type="project" value="UniProtKB-KW"/>
</dbReference>
<dbReference type="AlphaFoldDB" id="A0A6G6WAX1"/>
<comment type="cofactor">
    <cofactor evidence="1">
        <name>Mg(2+)</name>
        <dbReference type="ChEBI" id="CHEBI:18420"/>
    </cofactor>
</comment>
<dbReference type="SUPFAM" id="SSF55811">
    <property type="entry name" value="Nudix"/>
    <property type="match status" value="1"/>
</dbReference>
<accession>A0A6G6WAX1</accession>
<keyword evidence="2 4" id="KW-0378">Hydrolase</keyword>
<dbReference type="KEGG" id="nano:G5V58_05585"/>
<evidence type="ECO:0000259" key="3">
    <source>
        <dbReference type="PROSITE" id="PS51462"/>
    </source>
</evidence>